<proteinExistence type="predicted"/>
<evidence type="ECO:0000313" key="2">
    <source>
        <dbReference type="EMBL" id="GAA1949085.1"/>
    </source>
</evidence>
<dbReference type="InterPro" id="IPR057929">
    <property type="entry name" value="RamC_N"/>
</dbReference>
<organism evidence="2 3">
    <name type="scientific">Amycolatopsis minnesotensis</name>
    <dbReference type="NCBI Taxonomy" id="337894"/>
    <lineage>
        <taxon>Bacteria</taxon>
        <taxon>Bacillati</taxon>
        <taxon>Actinomycetota</taxon>
        <taxon>Actinomycetes</taxon>
        <taxon>Pseudonocardiales</taxon>
        <taxon>Pseudonocardiaceae</taxon>
        <taxon>Amycolatopsis</taxon>
    </lineage>
</organism>
<dbReference type="RefSeq" id="WP_425546401.1">
    <property type="nucleotide sequence ID" value="NZ_BAAANN010000005.1"/>
</dbReference>
<dbReference type="Pfam" id="PF25816">
    <property type="entry name" value="RamC_N"/>
    <property type="match status" value="1"/>
</dbReference>
<name>A0ABP5BMH6_9PSEU</name>
<comment type="caution">
    <text evidence="2">The sequence shown here is derived from an EMBL/GenBank/DDBJ whole genome shotgun (WGS) entry which is preliminary data.</text>
</comment>
<accession>A0ABP5BMH6</accession>
<evidence type="ECO:0000313" key="3">
    <source>
        <dbReference type="Proteomes" id="UP001501116"/>
    </source>
</evidence>
<dbReference type="SUPFAM" id="SSF56112">
    <property type="entry name" value="Protein kinase-like (PK-like)"/>
    <property type="match status" value="1"/>
</dbReference>
<reference evidence="3" key="1">
    <citation type="journal article" date="2019" name="Int. J. Syst. Evol. Microbiol.">
        <title>The Global Catalogue of Microorganisms (GCM) 10K type strain sequencing project: providing services to taxonomists for standard genome sequencing and annotation.</title>
        <authorList>
            <consortium name="The Broad Institute Genomics Platform"/>
            <consortium name="The Broad Institute Genome Sequencing Center for Infectious Disease"/>
            <person name="Wu L."/>
            <person name="Ma J."/>
        </authorList>
    </citation>
    <scope>NUCLEOTIDE SEQUENCE [LARGE SCALE GENOMIC DNA]</scope>
    <source>
        <strain evidence="3">JCM 14545</strain>
    </source>
</reference>
<dbReference type="EMBL" id="BAAANN010000005">
    <property type="protein sequence ID" value="GAA1949085.1"/>
    <property type="molecule type" value="Genomic_DNA"/>
</dbReference>
<dbReference type="Proteomes" id="UP001501116">
    <property type="component" value="Unassembled WGS sequence"/>
</dbReference>
<keyword evidence="3" id="KW-1185">Reference proteome</keyword>
<sequence>MDRDYEAFCLADRLFFDVQGVDGSAGDDFAPLLPDPGPQWTQLTRDVWRVLWPSGAVARRQGWKIHASATMDNAERVLTEVHRYCVARKIPFKYLRTRSILLARNSKYAPRSASGKLITIYPADDAEFARVLTELAAVLEGERGPYILSDLRYGGGPLYARYGGFAEQWVEHGGKRVPAIAKPDGTLVPDLRKPVFAVPGWVQVPACLGPHLARRKAGDPGQFPFQVTKSLHFSNGGGVYLATRESDGTQVVLKEARPFCGLDREHADAVTRLDREHQILTLLAGIPGVPAVYERFRSGSTNSWRWSTWLVRPSAVGWRPTTRSPISRVRAKWPSTASACSPSSTGSRRCSTRCTSAAWSSAICTGATSCSTSTTLSA</sequence>
<feature type="domain" description="RamC N-terminal" evidence="1">
    <location>
        <begin position="36"/>
        <end position="217"/>
    </location>
</feature>
<protein>
    <recommendedName>
        <fullName evidence="1">RamC N-terminal domain-containing protein</fullName>
    </recommendedName>
</protein>
<gene>
    <name evidence="2" type="ORF">GCM10009754_17040</name>
</gene>
<evidence type="ECO:0000259" key="1">
    <source>
        <dbReference type="Pfam" id="PF25816"/>
    </source>
</evidence>
<dbReference type="InterPro" id="IPR011009">
    <property type="entry name" value="Kinase-like_dom_sf"/>
</dbReference>